<dbReference type="EMBL" id="UINC01177732">
    <property type="protein sequence ID" value="SVD85524.1"/>
    <property type="molecule type" value="Genomic_DNA"/>
</dbReference>
<dbReference type="GO" id="GO:0019441">
    <property type="term" value="P:L-tryptophan catabolic process to kynurenine"/>
    <property type="evidence" value="ECO:0007669"/>
    <property type="project" value="InterPro"/>
</dbReference>
<name>A0A382YQP1_9ZZZZ</name>
<evidence type="ECO:0000313" key="1">
    <source>
        <dbReference type="EMBL" id="SVD85524.1"/>
    </source>
</evidence>
<dbReference type="PANTHER" id="PTHR34861:SF10">
    <property type="entry name" value="CYCLASE"/>
    <property type="match status" value="1"/>
</dbReference>
<dbReference type="Pfam" id="PF04199">
    <property type="entry name" value="Cyclase"/>
    <property type="match status" value="1"/>
</dbReference>
<evidence type="ECO:0008006" key="2">
    <source>
        <dbReference type="Google" id="ProtNLM"/>
    </source>
</evidence>
<sequence>ASTILDRQVVNVSQSGASDRYQYTGTYHGVIHSHLDAVDCHIMYEGQGYNGVSVAEIEAAGGCPRGSIHALKDGIVTRGILFDATLLPGYGTPEGWVELGTPIRAADLEALEDIQGVRVEPGDVILLHTGRWIRRDALGPWPTSDGVAGYHSDVAYFLKERGVSFIGHDMWNDVFPHEYAEEERLPLHRLALASLGVGIFDNLDFTEVVEVARELGRYEFLFVAAPLRIEQGMGSPLNPIATF</sequence>
<organism evidence="1">
    <name type="scientific">marine metagenome</name>
    <dbReference type="NCBI Taxonomy" id="408172"/>
    <lineage>
        <taxon>unclassified sequences</taxon>
        <taxon>metagenomes</taxon>
        <taxon>ecological metagenomes</taxon>
    </lineage>
</organism>
<dbReference type="InterPro" id="IPR037175">
    <property type="entry name" value="KFase_sf"/>
</dbReference>
<dbReference type="GO" id="GO:0004061">
    <property type="term" value="F:arylformamidase activity"/>
    <property type="evidence" value="ECO:0007669"/>
    <property type="project" value="InterPro"/>
</dbReference>
<dbReference type="SUPFAM" id="SSF102198">
    <property type="entry name" value="Putative cyclase"/>
    <property type="match status" value="1"/>
</dbReference>
<gene>
    <name evidence="1" type="ORF">METZ01_LOCUS438378</name>
</gene>
<dbReference type="PANTHER" id="PTHR34861">
    <property type="match status" value="1"/>
</dbReference>
<proteinExistence type="predicted"/>
<accession>A0A382YQP1</accession>
<feature type="non-terminal residue" evidence="1">
    <location>
        <position position="1"/>
    </location>
</feature>
<dbReference type="Gene3D" id="3.50.30.50">
    <property type="entry name" value="Putative cyclase"/>
    <property type="match status" value="1"/>
</dbReference>
<protein>
    <recommendedName>
        <fullName evidence="2">Cyclase</fullName>
    </recommendedName>
</protein>
<dbReference type="InterPro" id="IPR007325">
    <property type="entry name" value="KFase/CYL"/>
</dbReference>
<reference evidence="1" key="1">
    <citation type="submission" date="2018-05" db="EMBL/GenBank/DDBJ databases">
        <authorList>
            <person name="Lanie J.A."/>
            <person name="Ng W.-L."/>
            <person name="Kazmierczak K.M."/>
            <person name="Andrzejewski T.M."/>
            <person name="Davidsen T.M."/>
            <person name="Wayne K.J."/>
            <person name="Tettelin H."/>
            <person name="Glass J.I."/>
            <person name="Rusch D."/>
            <person name="Podicherti R."/>
            <person name="Tsui H.-C.T."/>
            <person name="Winkler M.E."/>
        </authorList>
    </citation>
    <scope>NUCLEOTIDE SEQUENCE</scope>
</reference>
<dbReference type="AlphaFoldDB" id="A0A382YQP1"/>